<comment type="caution">
    <text evidence="2">The sequence shown here is derived from an EMBL/GenBank/DDBJ whole genome shotgun (WGS) entry which is preliminary data.</text>
</comment>
<feature type="transmembrane region" description="Helical" evidence="1">
    <location>
        <begin position="47"/>
        <end position="64"/>
    </location>
</feature>
<protein>
    <submittedName>
        <fullName evidence="2">Uncharacterized protein</fullName>
    </submittedName>
</protein>
<keyword evidence="1" id="KW-1133">Transmembrane helix</keyword>
<keyword evidence="3" id="KW-1185">Reference proteome</keyword>
<evidence type="ECO:0000256" key="1">
    <source>
        <dbReference type="SAM" id="Phobius"/>
    </source>
</evidence>
<name>A0AAD4QUI6_9BILA</name>
<accession>A0AAD4QUI6</accession>
<feature type="transmembrane region" description="Helical" evidence="1">
    <location>
        <begin position="9"/>
        <end position="27"/>
    </location>
</feature>
<dbReference type="EMBL" id="JAKKPZ010000313">
    <property type="protein sequence ID" value="KAI1696670.1"/>
    <property type="molecule type" value="Genomic_DNA"/>
</dbReference>
<gene>
    <name evidence="2" type="ORF">DdX_18914</name>
</gene>
<organism evidence="2 3">
    <name type="scientific">Ditylenchus destructor</name>
    <dbReference type="NCBI Taxonomy" id="166010"/>
    <lineage>
        <taxon>Eukaryota</taxon>
        <taxon>Metazoa</taxon>
        <taxon>Ecdysozoa</taxon>
        <taxon>Nematoda</taxon>
        <taxon>Chromadorea</taxon>
        <taxon>Rhabditida</taxon>
        <taxon>Tylenchina</taxon>
        <taxon>Tylenchomorpha</taxon>
        <taxon>Sphaerularioidea</taxon>
        <taxon>Anguinidae</taxon>
        <taxon>Anguininae</taxon>
        <taxon>Ditylenchus</taxon>
    </lineage>
</organism>
<dbReference type="Proteomes" id="UP001201812">
    <property type="component" value="Unassembled WGS sequence"/>
</dbReference>
<keyword evidence="1" id="KW-0472">Membrane</keyword>
<evidence type="ECO:0000313" key="2">
    <source>
        <dbReference type="EMBL" id="KAI1696670.1"/>
    </source>
</evidence>
<evidence type="ECO:0000313" key="3">
    <source>
        <dbReference type="Proteomes" id="UP001201812"/>
    </source>
</evidence>
<dbReference type="AlphaFoldDB" id="A0AAD4QUI6"/>
<keyword evidence="1" id="KW-0812">Transmembrane</keyword>
<proteinExistence type="predicted"/>
<sequence length="232" mass="26210">MPIIDLWRVSYLFYSANTFGLFNLGSIIPNEPVNPTVTVLYEWLNRIYLVFMGMLPSSVFFLTFERCIGVQFPTKFTSKLRNRIAAFDLVCSPAASTVIYVFCPQLIWPFKMTVGILNTCACSFLIWKVKGRKKTPGIIIAKNTSLMELCLEFLPNLLLFLVLRLELTNANMYTSSLPTVGQCLNAVTCGILCNIRYSAKKNKVTPVTVSMSVKLNYPSEIRKANAVKNQKF</sequence>
<feature type="transmembrane region" description="Helical" evidence="1">
    <location>
        <begin position="84"/>
        <end position="102"/>
    </location>
</feature>
<reference evidence="2" key="1">
    <citation type="submission" date="2022-01" db="EMBL/GenBank/DDBJ databases">
        <title>Genome Sequence Resource for Two Populations of Ditylenchus destructor, the Migratory Endoparasitic Phytonematode.</title>
        <authorList>
            <person name="Zhang H."/>
            <person name="Lin R."/>
            <person name="Xie B."/>
        </authorList>
    </citation>
    <scope>NUCLEOTIDE SEQUENCE</scope>
    <source>
        <strain evidence="2">BazhouSP</strain>
    </source>
</reference>